<dbReference type="InterPro" id="IPR043128">
    <property type="entry name" value="Rev_trsase/Diguanyl_cyclase"/>
</dbReference>
<evidence type="ECO:0000256" key="2">
    <source>
        <dbReference type="ARBA" id="ARBA00012528"/>
    </source>
</evidence>
<dbReference type="RefSeq" id="WP_079725901.1">
    <property type="nucleotide sequence ID" value="NZ_BMCL01000001.1"/>
</dbReference>
<keyword evidence="4" id="KW-1133">Transmembrane helix</keyword>
<dbReference type="Proteomes" id="UP000190341">
    <property type="component" value="Unassembled WGS sequence"/>
</dbReference>
<feature type="transmembrane region" description="Helical" evidence="4">
    <location>
        <begin position="36"/>
        <end position="57"/>
    </location>
</feature>
<dbReference type="Gene3D" id="3.30.70.270">
    <property type="match status" value="1"/>
</dbReference>
<dbReference type="PANTHER" id="PTHR45138">
    <property type="entry name" value="REGULATORY COMPONENTS OF SENSORY TRANSDUCTION SYSTEM"/>
    <property type="match status" value="1"/>
</dbReference>
<dbReference type="InterPro" id="IPR000160">
    <property type="entry name" value="GGDEF_dom"/>
</dbReference>
<dbReference type="EC" id="2.7.7.65" evidence="2"/>
<evidence type="ECO:0000313" key="6">
    <source>
        <dbReference type="EMBL" id="SKC80686.1"/>
    </source>
</evidence>
<feature type="transmembrane region" description="Helical" evidence="4">
    <location>
        <begin position="12"/>
        <end position="30"/>
    </location>
</feature>
<feature type="domain" description="GGDEF" evidence="5">
    <location>
        <begin position="195"/>
        <end position="324"/>
    </location>
</feature>
<feature type="transmembrane region" description="Helical" evidence="4">
    <location>
        <begin position="107"/>
        <end position="123"/>
    </location>
</feature>
<dbReference type="SMART" id="SM00267">
    <property type="entry name" value="GGDEF"/>
    <property type="match status" value="1"/>
</dbReference>
<accession>A0A1T5LXG8</accession>
<feature type="transmembrane region" description="Helical" evidence="4">
    <location>
        <begin position="130"/>
        <end position="151"/>
    </location>
</feature>
<dbReference type="CDD" id="cd01949">
    <property type="entry name" value="GGDEF"/>
    <property type="match status" value="1"/>
</dbReference>
<dbReference type="GO" id="GO:1902201">
    <property type="term" value="P:negative regulation of bacterial-type flagellum-dependent cell motility"/>
    <property type="evidence" value="ECO:0007669"/>
    <property type="project" value="TreeGrafter"/>
</dbReference>
<feature type="transmembrane region" description="Helical" evidence="4">
    <location>
        <begin position="69"/>
        <end position="95"/>
    </location>
</feature>
<dbReference type="STRING" id="428993.SAMN06296058_3367"/>
<organism evidence="6 7">
    <name type="scientific">Pseudoxanthomonas indica</name>
    <dbReference type="NCBI Taxonomy" id="428993"/>
    <lineage>
        <taxon>Bacteria</taxon>
        <taxon>Pseudomonadati</taxon>
        <taxon>Pseudomonadota</taxon>
        <taxon>Gammaproteobacteria</taxon>
        <taxon>Lysobacterales</taxon>
        <taxon>Lysobacteraceae</taxon>
        <taxon>Pseudoxanthomonas</taxon>
    </lineage>
</organism>
<evidence type="ECO:0000313" key="7">
    <source>
        <dbReference type="Proteomes" id="UP000190341"/>
    </source>
</evidence>
<evidence type="ECO:0000259" key="5">
    <source>
        <dbReference type="PROSITE" id="PS50887"/>
    </source>
</evidence>
<dbReference type="PROSITE" id="PS50887">
    <property type="entry name" value="GGDEF"/>
    <property type="match status" value="1"/>
</dbReference>
<protein>
    <recommendedName>
        <fullName evidence="2">diguanylate cyclase</fullName>
        <ecNumber evidence="2">2.7.7.65</ecNumber>
    </recommendedName>
</protein>
<evidence type="ECO:0000256" key="1">
    <source>
        <dbReference type="ARBA" id="ARBA00001946"/>
    </source>
</evidence>
<dbReference type="SUPFAM" id="SSF55073">
    <property type="entry name" value="Nucleotide cyclase"/>
    <property type="match status" value="1"/>
</dbReference>
<comment type="catalytic activity">
    <reaction evidence="3">
        <text>2 GTP = 3',3'-c-di-GMP + 2 diphosphate</text>
        <dbReference type="Rhea" id="RHEA:24898"/>
        <dbReference type="ChEBI" id="CHEBI:33019"/>
        <dbReference type="ChEBI" id="CHEBI:37565"/>
        <dbReference type="ChEBI" id="CHEBI:58805"/>
        <dbReference type="EC" id="2.7.7.65"/>
    </reaction>
</comment>
<evidence type="ECO:0000256" key="3">
    <source>
        <dbReference type="ARBA" id="ARBA00034247"/>
    </source>
</evidence>
<proteinExistence type="predicted"/>
<evidence type="ECO:0000256" key="4">
    <source>
        <dbReference type="SAM" id="Phobius"/>
    </source>
</evidence>
<dbReference type="GO" id="GO:0005886">
    <property type="term" value="C:plasma membrane"/>
    <property type="evidence" value="ECO:0007669"/>
    <property type="project" value="TreeGrafter"/>
</dbReference>
<dbReference type="FunFam" id="3.30.70.270:FF:000001">
    <property type="entry name" value="Diguanylate cyclase domain protein"/>
    <property type="match status" value="1"/>
</dbReference>
<dbReference type="AlphaFoldDB" id="A0A1T5LXG8"/>
<reference evidence="6 7" key="1">
    <citation type="submission" date="2017-02" db="EMBL/GenBank/DDBJ databases">
        <authorList>
            <person name="Peterson S.W."/>
        </authorList>
    </citation>
    <scope>NUCLEOTIDE SEQUENCE [LARGE SCALE GENOMIC DNA]</scope>
    <source>
        <strain evidence="6 7">P15</strain>
    </source>
</reference>
<name>A0A1T5LXG8_9GAMM</name>
<comment type="cofactor">
    <cofactor evidence="1">
        <name>Mg(2+)</name>
        <dbReference type="ChEBI" id="CHEBI:18420"/>
    </cofactor>
</comment>
<dbReference type="GO" id="GO:0043709">
    <property type="term" value="P:cell adhesion involved in single-species biofilm formation"/>
    <property type="evidence" value="ECO:0007669"/>
    <property type="project" value="TreeGrafter"/>
</dbReference>
<dbReference type="NCBIfam" id="TIGR00254">
    <property type="entry name" value="GGDEF"/>
    <property type="match status" value="1"/>
</dbReference>
<dbReference type="EMBL" id="FUZV01000002">
    <property type="protein sequence ID" value="SKC80686.1"/>
    <property type="molecule type" value="Genomic_DNA"/>
</dbReference>
<sequence>MNTKTRDTRLELITLLGSTTAVVIAAFALFRITQGAWLAAVVDLLIVAAVLGVVFYARASGNSARAGNILCLLNSVACLAAAYVIGPVALTWLYLVLLTNFFLADRRLALGVGLAMLGVLCLMPGQFADAFVMVSTLATAALTALFSYIFATRSQDDRVELQELASLDALTNVPNRRMMEKALAQALVNQKAGRCCYGLIVLDLDRFKDVNDQYGHAAGDNAIADLASILRFEMRKDDHVFRFGGEEFVVLLRVNNREELEAATERLRKAVRESLRGPGGRITISLGGALLGHEADWHDWFSRADAALYRAKQSGRDNYVIAEDLF</sequence>
<dbReference type="InterPro" id="IPR029787">
    <property type="entry name" value="Nucleotide_cyclase"/>
</dbReference>
<dbReference type="InterPro" id="IPR050469">
    <property type="entry name" value="Diguanylate_Cyclase"/>
</dbReference>
<keyword evidence="4" id="KW-0472">Membrane</keyword>
<keyword evidence="4" id="KW-0812">Transmembrane</keyword>
<gene>
    <name evidence="6" type="ORF">SAMN06296058_3367</name>
</gene>
<keyword evidence="7" id="KW-1185">Reference proteome</keyword>
<dbReference type="Pfam" id="PF00990">
    <property type="entry name" value="GGDEF"/>
    <property type="match status" value="1"/>
</dbReference>
<dbReference type="OrthoDB" id="9803824at2"/>
<dbReference type="PANTHER" id="PTHR45138:SF9">
    <property type="entry name" value="DIGUANYLATE CYCLASE DGCM-RELATED"/>
    <property type="match status" value="1"/>
</dbReference>
<dbReference type="GO" id="GO:0052621">
    <property type="term" value="F:diguanylate cyclase activity"/>
    <property type="evidence" value="ECO:0007669"/>
    <property type="project" value="UniProtKB-EC"/>
</dbReference>